<organism evidence="1 4">
    <name type="scientific">Zhongshania aliphaticivorans</name>
    <dbReference type="NCBI Taxonomy" id="1470434"/>
    <lineage>
        <taxon>Bacteria</taxon>
        <taxon>Pseudomonadati</taxon>
        <taxon>Pseudomonadota</taxon>
        <taxon>Gammaproteobacteria</taxon>
        <taxon>Cellvibrionales</taxon>
        <taxon>Spongiibacteraceae</taxon>
        <taxon>Zhongshania</taxon>
    </lineage>
</organism>
<dbReference type="Proteomes" id="UP000439591">
    <property type="component" value="Unassembled WGS sequence"/>
</dbReference>
<dbReference type="InterPro" id="IPR010866">
    <property type="entry name" value="A-2_8-polyST"/>
</dbReference>
<dbReference type="EMBL" id="CACSIM010000003">
    <property type="protein sequence ID" value="CAA0102433.1"/>
    <property type="molecule type" value="Genomic_DNA"/>
</dbReference>
<dbReference type="Pfam" id="PF07388">
    <property type="entry name" value="A-2_8-polyST"/>
    <property type="match status" value="1"/>
</dbReference>
<evidence type="ECO:0000313" key="3">
    <source>
        <dbReference type="Proteomes" id="UP000435877"/>
    </source>
</evidence>
<gene>
    <name evidence="2" type="ORF">IHBHHGIJ_03555</name>
    <name evidence="1" type="ORF">KFEGEMFD_01886</name>
</gene>
<dbReference type="Proteomes" id="UP000435877">
    <property type="component" value="Unassembled WGS sequence"/>
</dbReference>
<dbReference type="EMBL" id="CACSIK010000004">
    <property type="protein sequence ID" value="CAA0114264.1"/>
    <property type="molecule type" value="Genomic_DNA"/>
</dbReference>
<dbReference type="AlphaFoldDB" id="A0A5S9PFN3"/>
<reference evidence="3 4" key="1">
    <citation type="submission" date="2019-11" db="EMBL/GenBank/DDBJ databases">
        <authorList>
            <person name="Holert J."/>
        </authorList>
    </citation>
    <scope>NUCLEOTIDE SEQUENCE [LARGE SCALE GENOMIC DNA]</scope>
    <source>
        <strain evidence="1">BC3_2A</strain>
        <strain evidence="2">SB11_1A</strain>
    </source>
</reference>
<dbReference type="RefSeq" id="WP_159270324.1">
    <property type="nucleotide sequence ID" value="NZ_CACSIK010000004.1"/>
</dbReference>
<name>A0A5S9PFN3_9GAMM</name>
<dbReference type="OrthoDB" id="5610921at2"/>
<dbReference type="Gene3D" id="3.40.50.11110">
    <property type="entry name" value="Sialyltransferase, C-terminal GT-B Rossman nucleotide-binding domain"/>
    <property type="match status" value="1"/>
</dbReference>
<evidence type="ECO:0000313" key="4">
    <source>
        <dbReference type="Proteomes" id="UP000439591"/>
    </source>
</evidence>
<protein>
    <submittedName>
        <fullName evidence="1">Uncharacterized protein</fullName>
    </submittedName>
</protein>
<keyword evidence="3" id="KW-1185">Reference proteome</keyword>
<evidence type="ECO:0000313" key="1">
    <source>
        <dbReference type="EMBL" id="CAA0102433.1"/>
    </source>
</evidence>
<accession>A0A5S9PFN3</accession>
<sequence length="365" mass="40873">MHRYYFISSPLHFCVASSIALQHQDDLNIAVMVPGSQTFLKKYGGAAEQSSDIFGKVAYLAERTGKLNITARKSWFASYQTLFGDQQEVAIYTGNDRRPEFQSAMYWLVTQGKKPDAYYMDEGTVTYIGHKSMHSIQHRYIDPLLKKLLYGELWKNALTTGSSPWIATACVAFPDLVHPRLKEKTLLPIDVAAFSDEKFLDMARTIAALDKDQQTLLDHVSLVLTLPYEAYFIKQRHRYAELATQLKTMFSLDQMAIKPHPRISKPELLSETFPGFQVLDSSVGMELLVPLLNAECAIVGDVSSVLLTAKWLRPTMPIFALAQDEDASSKLAEIYQKLDIPIVAMEELASQLAPVKTKGANPSNG</sequence>
<proteinExistence type="predicted"/>
<evidence type="ECO:0000313" key="2">
    <source>
        <dbReference type="EMBL" id="CAA0114264.1"/>
    </source>
</evidence>